<keyword evidence="2" id="KW-1185">Reference proteome</keyword>
<name>A0ACB9PQH8_BAUVA</name>
<evidence type="ECO:0000313" key="2">
    <source>
        <dbReference type="Proteomes" id="UP000828941"/>
    </source>
</evidence>
<comment type="caution">
    <text evidence="1">The sequence shown here is derived from an EMBL/GenBank/DDBJ whole genome shotgun (WGS) entry which is preliminary data.</text>
</comment>
<gene>
    <name evidence="1" type="ORF">L6164_010408</name>
</gene>
<accession>A0ACB9PQH8</accession>
<sequence length="318" mass="34201">MNPINLPPLKPIPCPITSAGPIKDNNKGQCSNCGIKNQLLHNVQLRGVDHRVCTSCVLRLHPSSFCPLCFEFYDHPLSSTSSSSAHRFISCTKCSSLTHIKCLPSLPPHSSFVCPPCSKPGFSFFDFENSSVNSNGGGRFIDKKRALVLLCATRIASASMNKAVNMARAKADRTVREAALARSMAVEAVERFVVVDKGKRIEGSIEGSGSRNFGTKDKDKTQNVSGIKFMGKMVSLDGITGHNKLPSMLPQNVRSVTDKKNGASDSGGNRDAYLRGIGTTSVSGAANVKDKSGNDDSHEEDLELMQNGQGRIVDVSSR</sequence>
<dbReference type="EMBL" id="CM039429">
    <property type="protein sequence ID" value="KAI4349861.1"/>
    <property type="molecule type" value="Genomic_DNA"/>
</dbReference>
<protein>
    <submittedName>
        <fullName evidence="1">Uncharacterized protein</fullName>
    </submittedName>
</protein>
<reference evidence="1 2" key="1">
    <citation type="journal article" date="2022" name="DNA Res.">
        <title>Chromosomal-level genome assembly of the orchid tree Bauhinia variegata (Leguminosae; Cercidoideae) supports the allotetraploid origin hypothesis of Bauhinia.</title>
        <authorList>
            <person name="Zhong Y."/>
            <person name="Chen Y."/>
            <person name="Zheng D."/>
            <person name="Pang J."/>
            <person name="Liu Y."/>
            <person name="Luo S."/>
            <person name="Meng S."/>
            <person name="Qian L."/>
            <person name="Wei D."/>
            <person name="Dai S."/>
            <person name="Zhou R."/>
        </authorList>
    </citation>
    <scope>NUCLEOTIDE SEQUENCE [LARGE SCALE GENOMIC DNA]</scope>
    <source>
        <strain evidence="1">BV-YZ2020</strain>
    </source>
</reference>
<evidence type="ECO:0000313" key="1">
    <source>
        <dbReference type="EMBL" id="KAI4349861.1"/>
    </source>
</evidence>
<dbReference type="Proteomes" id="UP000828941">
    <property type="component" value="Chromosome 4"/>
</dbReference>
<organism evidence="1 2">
    <name type="scientific">Bauhinia variegata</name>
    <name type="common">Purple orchid tree</name>
    <name type="synonym">Phanera variegata</name>
    <dbReference type="NCBI Taxonomy" id="167791"/>
    <lineage>
        <taxon>Eukaryota</taxon>
        <taxon>Viridiplantae</taxon>
        <taxon>Streptophyta</taxon>
        <taxon>Embryophyta</taxon>
        <taxon>Tracheophyta</taxon>
        <taxon>Spermatophyta</taxon>
        <taxon>Magnoliopsida</taxon>
        <taxon>eudicotyledons</taxon>
        <taxon>Gunneridae</taxon>
        <taxon>Pentapetalae</taxon>
        <taxon>rosids</taxon>
        <taxon>fabids</taxon>
        <taxon>Fabales</taxon>
        <taxon>Fabaceae</taxon>
        <taxon>Cercidoideae</taxon>
        <taxon>Cercideae</taxon>
        <taxon>Bauhiniinae</taxon>
        <taxon>Bauhinia</taxon>
    </lineage>
</organism>
<proteinExistence type="predicted"/>